<sequence>MLLKLQAILLIPEKDDEPVKLFHTSLQDYLCSEWRSKELCITMQQSHGVLAIKCLQLVVKYSGRDDDSKNEEIAIYACKYWLHHLDQSLKNAQNQDLLNDPILDSALACFTSQSVIYWWEKTDTDLDMEILEAILEHKGMPMNVKNIFEDFHMLLKYINSWHSDLITRRDLLYDGGEFRDAALNENATVSINHLFQNNHTHLIYLFSNYNLGGAMLLHSVGCNILFSCFLSLIYYHVSDSTEKDYHEWDNVCGTDEVEWNEVQELMDWWSVIYVSVVFLKHEFHTSDKGFVSTYKVWSAINIIPCTVLMVISDGMTHV</sequence>
<dbReference type="Proteomes" id="UP000308652">
    <property type="component" value="Unassembled WGS sequence"/>
</dbReference>
<name>A0A5C3LG59_9AGAR</name>
<evidence type="ECO:0000313" key="1">
    <source>
        <dbReference type="EMBL" id="TFK31692.1"/>
    </source>
</evidence>
<organism evidence="1 2">
    <name type="scientific">Crucibulum laeve</name>
    <dbReference type="NCBI Taxonomy" id="68775"/>
    <lineage>
        <taxon>Eukaryota</taxon>
        <taxon>Fungi</taxon>
        <taxon>Dikarya</taxon>
        <taxon>Basidiomycota</taxon>
        <taxon>Agaricomycotina</taxon>
        <taxon>Agaricomycetes</taxon>
        <taxon>Agaricomycetidae</taxon>
        <taxon>Agaricales</taxon>
        <taxon>Agaricineae</taxon>
        <taxon>Nidulariaceae</taxon>
        <taxon>Crucibulum</taxon>
    </lineage>
</organism>
<protein>
    <submittedName>
        <fullName evidence="1">Uncharacterized protein</fullName>
    </submittedName>
</protein>
<reference evidence="1 2" key="1">
    <citation type="journal article" date="2019" name="Nat. Ecol. Evol.">
        <title>Megaphylogeny resolves global patterns of mushroom evolution.</title>
        <authorList>
            <person name="Varga T."/>
            <person name="Krizsan K."/>
            <person name="Foldi C."/>
            <person name="Dima B."/>
            <person name="Sanchez-Garcia M."/>
            <person name="Sanchez-Ramirez S."/>
            <person name="Szollosi G.J."/>
            <person name="Szarkandi J.G."/>
            <person name="Papp V."/>
            <person name="Albert L."/>
            <person name="Andreopoulos W."/>
            <person name="Angelini C."/>
            <person name="Antonin V."/>
            <person name="Barry K.W."/>
            <person name="Bougher N.L."/>
            <person name="Buchanan P."/>
            <person name="Buyck B."/>
            <person name="Bense V."/>
            <person name="Catcheside P."/>
            <person name="Chovatia M."/>
            <person name="Cooper J."/>
            <person name="Damon W."/>
            <person name="Desjardin D."/>
            <person name="Finy P."/>
            <person name="Geml J."/>
            <person name="Haridas S."/>
            <person name="Hughes K."/>
            <person name="Justo A."/>
            <person name="Karasinski D."/>
            <person name="Kautmanova I."/>
            <person name="Kiss B."/>
            <person name="Kocsube S."/>
            <person name="Kotiranta H."/>
            <person name="LaButti K.M."/>
            <person name="Lechner B.E."/>
            <person name="Liimatainen K."/>
            <person name="Lipzen A."/>
            <person name="Lukacs Z."/>
            <person name="Mihaltcheva S."/>
            <person name="Morgado L.N."/>
            <person name="Niskanen T."/>
            <person name="Noordeloos M.E."/>
            <person name="Ohm R.A."/>
            <person name="Ortiz-Santana B."/>
            <person name="Ovrebo C."/>
            <person name="Racz N."/>
            <person name="Riley R."/>
            <person name="Savchenko A."/>
            <person name="Shiryaev A."/>
            <person name="Soop K."/>
            <person name="Spirin V."/>
            <person name="Szebenyi C."/>
            <person name="Tomsovsky M."/>
            <person name="Tulloss R.E."/>
            <person name="Uehling J."/>
            <person name="Grigoriev I.V."/>
            <person name="Vagvolgyi C."/>
            <person name="Papp T."/>
            <person name="Martin F.M."/>
            <person name="Miettinen O."/>
            <person name="Hibbett D.S."/>
            <person name="Nagy L.G."/>
        </authorList>
    </citation>
    <scope>NUCLEOTIDE SEQUENCE [LARGE SCALE GENOMIC DNA]</scope>
    <source>
        <strain evidence="1 2">CBS 166.37</strain>
    </source>
</reference>
<accession>A0A5C3LG59</accession>
<evidence type="ECO:0000313" key="2">
    <source>
        <dbReference type="Proteomes" id="UP000308652"/>
    </source>
</evidence>
<dbReference type="OrthoDB" id="3027122at2759"/>
<dbReference type="AlphaFoldDB" id="A0A5C3LG59"/>
<proteinExistence type="predicted"/>
<gene>
    <name evidence="1" type="ORF">BDQ12DRAFT_671668</name>
</gene>
<dbReference type="EMBL" id="ML213718">
    <property type="protein sequence ID" value="TFK31692.1"/>
    <property type="molecule type" value="Genomic_DNA"/>
</dbReference>
<keyword evidence="2" id="KW-1185">Reference proteome</keyword>